<keyword evidence="2" id="KW-1185">Reference proteome</keyword>
<dbReference type="AlphaFoldDB" id="A0A0R3N559"/>
<proteinExistence type="predicted"/>
<name>A0A0R3N559_9BRAD</name>
<dbReference type="RefSeq" id="WP_057843457.1">
    <property type="nucleotide sequence ID" value="NZ_LLYA01000112.1"/>
</dbReference>
<comment type="caution">
    <text evidence="1">The sequence shown here is derived from an EMBL/GenBank/DDBJ whole genome shotgun (WGS) entry which is preliminary data.</text>
</comment>
<organism evidence="1 2">
    <name type="scientific">Bradyrhizobium retamae</name>
    <dbReference type="NCBI Taxonomy" id="1300035"/>
    <lineage>
        <taxon>Bacteria</taxon>
        <taxon>Pseudomonadati</taxon>
        <taxon>Pseudomonadota</taxon>
        <taxon>Alphaproteobacteria</taxon>
        <taxon>Hyphomicrobiales</taxon>
        <taxon>Nitrobacteraceae</taxon>
        <taxon>Bradyrhizobium</taxon>
    </lineage>
</organism>
<dbReference type="Proteomes" id="UP000052023">
    <property type="component" value="Unassembled WGS sequence"/>
</dbReference>
<dbReference type="SUPFAM" id="SSF53756">
    <property type="entry name" value="UDP-Glycosyltransferase/glycogen phosphorylase"/>
    <property type="match status" value="1"/>
</dbReference>
<dbReference type="Gene3D" id="3.40.50.2000">
    <property type="entry name" value="Glycogen Phosphorylase B"/>
    <property type="match status" value="1"/>
</dbReference>
<gene>
    <name evidence="1" type="ORF">CQ13_04280</name>
</gene>
<sequence>MALTILHIAYPFAPVGPDSVGGAEQILYRLDEALERSGHRSIVIACEGSRPVGIHVSVSRATGSLHRAEIEAAQRHHRDAIAVALGRWPVDIIHLHGVDL</sequence>
<dbReference type="EMBL" id="LLYA01000112">
    <property type="protein sequence ID" value="KRR27609.1"/>
    <property type="molecule type" value="Genomic_DNA"/>
</dbReference>
<evidence type="ECO:0000313" key="2">
    <source>
        <dbReference type="Proteomes" id="UP000052023"/>
    </source>
</evidence>
<protein>
    <submittedName>
        <fullName evidence="1">Uncharacterized protein</fullName>
    </submittedName>
</protein>
<reference evidence="1 2" key="1">
    <citation type="submission" date="2014-03" db="EMBL/GenBank/DDBJ databases">
        <title>Bradyrhizobium valentinum sp. nov., isolated from effective nodules of Lupinus mariae-josephae, a lupine endemic of basic-lime soils in Eastern Spain.</title>
        <authorList>
            <person name="Duran D."/>
            <person name="Rey L."/>
            <person name="Navarro A."/>
            <person name="Busquets A."/>
            <person name="Imperial J."/>
            <person name="Ruiz-Argueso T."/>
        </authorList>
    </citation>
    <scope>NUCLEOTIDE SEQUENCE [LARGE SCALE GENOMIC DNA]</scope>
    <source>
        <strain evidence="1 2">Ro19</strain>
    </source>
</reference>
<evidence type="ECO:0000313" key="1">
    <source>
        <dbReference type="EMBL" id="KRR27609.1"/>
    </source>
</evidence>
<dbReference type="OrthoDB" id="9801573at2"/>
<accession>A0A0R3N559</accession>